<proteinExistence type="predicted"/>
<evidence type="ECO:0000313" key="1">
    <source>
        <dbReference type="EMBL" id="PPQ91301.1"/>
    </source>
</evidence>
<protein>
    <submittedName>
        <fullName evidence="1">Uncharacterized protein</fullName>
    </submittedName>
</protein>
<dbReference type="AlphaFoldDB" id="A0A409XKP7"/>
<reference evidence="1 2" key="1">
    <citation type="journal article" date="2018" name="Evol. Lett.">
        <title>Horizontal gene cluster transfer increased hallucinogenic mushroom diversity.</title>
        <authorList>
            <person name="Reynolds H.T."/>
            <person name="Vijayakumar V."/>
            <person name="Gluck-Thaler E."/>
            <person name="Korotkin H.B."/>
            <person name="Matheny P.B."/>
            <person name="Slot J.C."/>
        </authorList>
    </citation>
    <scope>NUCLEOTIDE SEQUENCE [LARGE SCALE GENOMIC DNA]</scope>
    <source>
        <strain evidence="1 2">2631</strain>
    </source>
</reference>
<name>A0A409XKP7_PSICY</name>
<sequence length="110" mass="11927">MQKSVKIAVPVPITKGTNRVDSDVPASLQVLGVADAEVTLDFEDLKHTAWRGDDGDKVESIAVGIVGTEKLEVNMLFLWEISHIGLPTIYGTGGMGAWLARHQGQNNMRI</sequence>
<dbReference type="InParanoid" id="A0A409XKP7"/>
<organism evidence="1 2">
    <name type="scientific">Psilocybe cyanescens</name>
    <dbReference type="NCBI Taxonomy" id="93625"/>
    <lineage>
        <taxon>Eukaryota</taxon>
        <taxon>Fungi</taxon>
        <taxon>Dikarya</taxon>
        <taxon>Basidiomycota</taxon>
        <taxon>Agaricomycotina</taxon>
        <taxon>Agaricomycetes</taxon>
        <taxon>Agaricomycetidae</taxon>
        <taxon>Agaricales</taxon>
        <taxon>Agaricineae</taxon>
        <taxon>Strophariaceae</taxon>
        <taxon>Psilocybe</taxon>
    </lineage>
</organism>
<accession>A0A409XKP7</accession>
<gene>
    <name evidence="1" type="ORF">CVT25_006202</name>
</gene>
<comment type="caution">
    <text evidence="1">The sequence shown here is derived from an EMBL/GenBank/DDBJ whole genome shotgun (WGS) entry which is preliminary data.</text>
</comment>
<evidence type="ECO:0000313" key="2">
    <source>
        <dbReference type="Proteomes" id="UP000283269"/>
    </source>
</evidence>
<keyword evidence="2" id="KW-1185">Reference proteome</keyword>
<dbReference type="EMBL" id="NHYD01001400">
    <property type="protein sequence ID" value="PPQ91301.1"/>
    <property type="molecule type" value="Genomic_DNA"/>
</dbReference>
<dbReference type="Proteomes" id="UP000283269">
    <property type="component" value="Unassembled WGS sequence"/>
</dbReference>